<dbReference type="Pfam" id="PF13421">
    <property type="entry name" value="Band_7_1"/>
    <property type="match status" value="1"/>
</dbReference>
<organism evidence="4 5">
    <name type="scientific">Chitinophaga flava</name>
    <dbReference type="NCBI Taxonomy" id="2259036"/>
    <lineage>
        <taxon>Bacteria</taxon>
        <taxon>Pseudomonadati</taxon>
        <taxon>Bacteroidota</taxon>
        <taxon>Chitinophagia</taxon>
        <taxon>Chitinophagales</taxon>
        <taxon>Chitinophagaceae</taxon>
        <taxon>Chitinophaga</taxon>
    </lineage>
</organism>
<dbReference type="InterPro" id="IPR033880">
    <property type="entry name" value="SPFH_YdjI"/>
</dbReference>
<accession>A0A365XWS3</accession>
<evidence type="ECO:0000259" key="2">
    <source>
        <dbReference type="Pfam" id="PF13421"/>
    </source>
</evidence>
<dbReference type="EMBL" id="QFFJ01000002">
    <property type="protein sequence ID" value="RBL90797.1"/>
    <property type="molecule type" value="Genomic_DNA"/>
</dbReference>
<dbReference type="Gene3D" id="3.30.1490.40">
    <property type="match status" value="1"/>
</dbReference>
<dbReference type="AlphaFoldDB" id="A0A365XWS3"/>
<proteinExistence type="predicted"/>
<reference evidence="4 5" key="1">
    <citation type="submission" date="2018-05" db="EMBL/GenBank/DDBJ databases">
        <title>Chitinophaga sp. K3CV102501T nov., isolated from isolated from a monsoon evergreen broad-leaved forest soil.</title>
        <authorList>
            <person name="Lv Y."/>
        </authorList>
    </citation>
    <scope>NUCLEOTIDE SEQUENCE [LARGE SCALE GENOMIC DNA]</scope>
    <source>
        <strain evidence="4 5">GDMCC 1.1325</strain>
    </source>
</reference>
<gene>
    <name evidence="4" type="ORF">DF182_30630</name>
</gene>
<dbReference type="RefSeq" id="WP_113619553.1">
    <property type="nucleotide sequence ID" value="NZ_QFFJ01000002.1"/>
</dbReference>
<dbReference type="PANTHER" id="PTHR37826:SF2">
    <property type="entry name" value="ZINC-RIBBON DOMAIN-CONTAINING PROTEIN"/>
    <property type="match status" value="1"/>
</dbReference>
<keyword evidence="5" id="KW-1185">Reference proteome</keyword>
<dbReference type="InterPro" id="IPR025640">
    <property type="entry name" value="GYF_2"/>
</dbReference>
<dbReference type="InterPro" id="IPR035445">
    <property type="entry name" value="GYF-like_dom_sf"/>
</dbReference>
<dbReference type="PANTHER" id="PTHR37826">
    <property type="entry name" value="FLOTILLIN BAND_7_5 DOMAIN PROTEIN"/>
    <property type="match status" value="1"/>
</dbReference>
<comment type="caution">
    <text evidence="4">The sequence shown here is derived from an EMBL/GenBank/DDBJ whole genome shotgun (WGS) entry which is preliminary data.</text>
</comment>
<sequence>MGIFDKLRNEFIDIIEWTDPSTDTIVWKFPRYQNEIKMNAKLTVRESQVAVFMNEGKIADVFQPGMYTLTTQNMPILTTLQGWKYGFNSPFKADVFFVSMRQFTNQKWGTKNPVMLRDAEFGPIRLRAFGSYAFRVKDATTFLKEVAATNPEYTVDGINEQLRNLAVSRGMDAIAEAKIPVLDLAAKYDEVSQLITDKIRPEFNELGLDLTKFLIENISLPPEVEEALDKRSSMGIVGNLGAYAQFQAANAMEKAAANPSGGLAAAGLGAGMGAAMMGQVGNMFQNNQVNQQQQQPAAGPGMPPPLPGTEPFYVAVEGKQAGPYNMDQLKQLAASGGLQSQTLVWKTGMAAWAAAATVPELAPVLATVPPPLP</sequence>
<dbReference type="CDD" id="cd03408">
    <property type="entry name" value="SPFH_like_u1"/>
    <property type="match status" value="1"/>
</dbReference>
<dbReference type="InterPro" id="IPR036013">
    <property type="entry name" value="Band_7/SPFH_dom_sf"/>
</dbReference>
<dbReference type="Proteomes" id="UP000253410">
    <property type="component" value="Unassembled WGS sequence"/>
</dbReference>
<dbReference type="OrthoDB" id="9764015at2"/>
<dbReference type="Gene3D" id="3.30.479.30">
    <property type="entry name" value="Band 7 domain"/>
    <property type="match status" value="1"/>
</dbReference>
<protein>
    <submittedName>
        <fullName evidence="4">Antifreeze protein</fullName>
    </submittedName>
</protein>
<dbReference type="SUPFAM" id="SSF117892">
    <property type="entry name" value="Band 7/SPFH domain"/>
    <property type="match status" value="1"/>
</dbReference>
<feature type="region of interest" description="Disordered" evidence="1">
    <location>
        <begin position="289"/>
        <end position="308"/>
    </location>
</feature>
<evidence type="ECO:0000313" key="5">
    <source>
        <dbReference type="Proteomes" id="UP000253410"/>
    </source>
</evidence>
<feature type="compositionally biased region" description="Low complexity" evidence="1">
    <location>
        <begin position="289"/>
        <end position="300"/>
    </location>
</feature>
<feature type="domain" description="SPFH" evidence="2">
    <location>
        <begin position="26"/>
        <end position="236"/>
    </location>
</feature>
<dbReference type="Pfam" id="PF14237">
    <property type="entry name" value="GYF_2"/>
    <property type="match status" value="1"/>
</dbReference>
<evidence type="ECO:0000313" key="4">
    <source>
        <dbReference type="EMBL" id="RBL90797.1"/>
    </source>
</evidence>
<evidence type="ECO:0000256" key="1">
    <source>
        <dbReference type="SAM" id="MobiDB-lite"/>
    </source>
</evidence>
<name>A0A365XWS3_9BACT</name>
<feature type="domain" description="GYF" evidence="3">
    <location>
        <begin position="313"/>
        <end position="361"/>
    </location>
</feature>
<evidence type="ECO:0000259" key="3">
    <source>
        <dbReference type="Pfam" id="PF14237"/>
    </source>
</evidence>